<comment type="subcellular location">
    <subcellularLocation>
        <location evidence="1">Membrane</location>
        <topology evidence="1">Multi-pass membrane protein</topology>
    </subcellularLocation>
</comment>
<evidence type="ECO:0000256" key="4">
    <source>
        <dbReference type="ARBA" id="ARBA00023136"/>
    </source>
</evidence>
<feature type="transmembrane region" description="Helical" evidence="6">
    <location>
        <begin position="70"/>
        <end position="92"/>
    </location>
</feature>
<name>A0ABX8S5H9_9ACTN</name>
<keyword evidence="3 6" id="KW-1133">Transmembrane helix</keyword>
<feature type="domain" description="O-antigen ligase-related" evidence="7">
    <location>
        <begin position="256"/>
        <end position="385"/>
    </location>
</feature>
<keyword evidence="2 6" id="KW-0812">Transmembrane</keyword>
<feature type="transmembrane region" description="Helical" evidence="6">
    <location>
        <begin position="250"/>
        <end position="266"/>
    </location>
</feature>
<feature type="transmembrane region" description="Helical" evidence="6">
    <location>
        <begin position="433"/>
        <end position="452"/>
    </location>
</feature>
<evidence type="ECO:0000256" key="6">
    <source>
        <dbReference type="SAM" id="Phobius"/>
    </source>
</evidence>
<evidence type="ECO:0000256" key="3">
    <source>
        <dbReference type="ARBA" id="ARBA00022989"/>
    </source>
</evidence>
<feature type="transmembrane region" description="Helical" evidence="6">
    <location>
        <begin position="132"/>
        <end position="150"/>
    </location>
</feature>
<feature type="transmembrane region" description="Helical" evidence="6">
    <location>
        <begin position="162"/>
        <end position="182"/>
    </location>
</feature>
<keyword evidence="9" id="KW-1185">Reference proteome</keyword>
<feature type="transmembrane region" description="Helical" evidence="6">
    <location>
        <begin position="101"/>
        <end position="120"/>
    </location>
</feature>
<dbReference type="PANTHER" id="PTHR37422:SF13">
    <property type="entry name" value="LIPOPOLYSACCHARIDE BIOSYNTHESIS PROTEIN PA4999-RELATED"/>
    <property type="match status" value="1"/>
</dbReference>
<protein>
    <submittedName>
        <fullName evidence="8">O-antigen ligase domain-containing protein</fullName>
    </submittedName>
</protein>
<feature type="region of interest" description="Disordered" evidence="5">
    <location>
        <begin position="1"/>
        <end position="20"/>
    </location>
</feature>
<feature type="transmembrane region" description="Helical" evidence="6">
    <location>
        <begin position="408"/>
        <end position="427"/>
    </location>
</feature>
<dbReference type="PANTHER" id="PTHR37422">
    <property type="entry name" value="TEICHURONIC ACID BIOSYNTHESIS PROTEIN TUAE"/>
    <property type="match status" value="1"/>
</dbReference>
<evidence type="ECO:0000259" key="7">
    <source>
        <dbReference type="Pfam" id="PF04932"/>
    </source>
</evidence>
<sequence>MSSLRAGTPTSPGLPTPAGLRGLDLEHRVATATSWRAWLRTGPGVGGRLMAGIALALLGMRQSFSVPGAYGVGMTMLLLIALVWYVVALVGLRHPIGARPIAVVVAAYLATSMASYANAFSRGLPAASAKDADRALTADFYLIGSLFFILDMIRTRADLEMFLRALVIGGTFSSVMGLAQFATGVDVGAIVHLPGLVDTGNLLSAGLQREGLNRPQGAAGHPLELSAILTILTPLAVGLVFSARARHERIWPWAACTVLLLGGALVTVSRSAIVGLLVAVAVMSWRWPITRVAAISVGGVLVAIGAVLSGLKVVSALVATFVGSSTDTSIGSRVTGVSYVAEHYQEHLLLGQGLGVYTSLGQPLLDDQYLGRLMEAGVLGLVVYVLLLIVPLVLAFRASASRDTSTAELAGSIAGALAALMVINLILDTAGFSQIWALTWILIALAGVVWRATADERQLIVKPVRR</sequence>
<feature type="transmembrane region" description="Helical" evidence="6">
    <location>
        <begin position="225"/>
        <end position="243"/>
    </location>
</feature>
<dbReference type="InterPro" id="IPR007016">
    <property type="entry name" value="O-antigen_ligase-rel_domated"/>
</dbReference>
<dbReference type="InterPro" id="IPR051533">
    <property type="entry name" value="WaaL-like"/>
</dbReference>
<feature type="transmembrane region" description="Helical" evidence="6">
    <location>
        <begin position="272"/>
        <end position="289"/>
    </location>
</feature>
<evidence type="ECO:0000256" key="2">
    <source>
        <dbReference type="ARBA" id="ARBA00022692"/>
    </source>
</evidence>
<dbReference type="Pfam" id="PF04932">
    <property type="entry name" value="Wzy_C"/>
    <property type="match status" value="1"/>
</dbReference>
<evidence type="ECO:0000256" key="1">
    <source>
        <dbReference type="ARBA" id="ARBA00004141"/>
    </source>
</evidence>
<evidence type="ECO:0000313" key="8">
    <source>
        <dbReference type="EMBL" id="QXQ13079.1"/>
    </source>
</evidence>
<dbReference type="Proteomes" id="UP000887023">
    <property type="component" value="Chromosome"/>
</dbReference>
<dbReference type="RefSeq" id="WP_157079825.1">
    <property type="nucleotide sequence ID" value="NZ_CBCRUZ010000011.1"/>
</dbReference>
<evidence type="ECO:0000313" key="9">
    <source>
        <dbReference type="Proteomes" id="UP000887023"/>
    </source>
</evidence>
<dbReference type="GO" id="GO:0016874">
    <property type="term" value="F:ligase activity"/>
    <property type="evidence" value="ECO:0007669"/>
    <property type="project" value="UniProtKB-KW"/>
</dbReference>
<feature type="transmembrane region" description="Helical" evidence="6">
    <location>
        <begin position="45"/>
        <end position="64"/>
    </location>
</feature>
<accession>A0ABX8S5H9</accession>
<keyword evidence="4 6" id="KW-0472">Membrane</keyword>
<dbReference type="EMBL" id="CP079105">
    <property type="protein sequence ID" value="QXQ13079.1"/>
    <property type="molecule type" value="Genomic_DNA"/>
</dbReference>
<reference evidence="8" key="1">
    <citation type="submission" date="2021-07" db="EMBL/GenBank/DDBJ databases">
        <title>Candidatus Kaistella beijingensis sp. nov. isolated from a municipal wastewater treatment plant is involved in sludge foaming.</title>
        <authorList>
            <person name="Song Y."/>
            <person name="Liu S.-J."/>
        </authorList>
    </citation>
    <scope>NUCLEOTIDE SEQUENCE</scope>
    <source>
        <strain evidence="8">DSM 43998</strain>
    </source>
</reference>
<proteinExistence type="predicted"/>
<keyword evidence="8" id="KW-0436">Ligase</keyword>
<organism evidence="8 9">
    <name type="scientific">Skermania pinensis</name>
    <dbReference type="NCBI Taxonomy" id="39122"/>
    <lineage>
        <taxon>Bacteria</taxon>
        <taxon>Bacillati</taxon>
        <taxon>Actinomycetota</taxon>
        <taxon>Actinomycetes</taxon>
        <taxon>Mycobacteriales</taxon>
        <taxon>Gordoniaceae</taxon>
        <taxon>Skermania</taxon>
    </lineage>
</organism>
<evidence type="ECO:0000256" key="5">
    <source>
        <dbReference type="SAM" id="MobiDB-lite"/>
    </source>
</evidence>
<feature type="transmembrane region" description="Helical" evidence="6">
    <location>
        <begin position="376"/>
        <end position="396"/>
    </location>
</feature>
<feature type="transmembrane region" description="Helical" evidence="6">
    <location>
        <begin position="301"/>
        <end position="322"/>
    </location>
</feature>
<gene>
    <name evidence="8" type="ORF">KV203_14415</name>
</gene>
<feature type="compositionally biased region" description="Polar residues" evidence="5">
    <location>
        <begin position="1"/>
        <end position="13"/>
    </location>
</feature>